<dbReference type="EMBL" id="NPDZ01000001">
    <property type="protein sequence ID" value="PJZ74976.1"/>
    <property type="molecule type" value="Genomic_DNA"/>
</dbReference>
<dbReference type="Proteomes" id="UP000231962">
    <property type="component" value="Unassembled WGS sequence"/>
</dbReference>
<evidence type="ECO:0000313" key="3">
    <source>
        <dbReference type="Proteomes" id="UP000231962"/>
    </source>
</evidence>
<reference evidence="3 4" key="1">
    <citation type="submission" date="2017-07" db="EMBL/GenBank/DDBJ databases">
        <title>Leptospira spp. isolated from tropical soils.</title>
        <authorList>
            <person name="Thibeaux R."/>
            <person name="Iraola G."/>
            <person name="Ferres I."/>
            <person name="Bierque E."/>
            <person name="Girault D."/>
            <person name="Soupe-Gilbert M.-E."/>
            <person name="Picardeau M."/>
            <person name="Goarant C."/>
        </authorList>
    </citation>
    <scope>NUCLEOTIDE SEQUENCE [LARGE SCALE GENOMIC DNA]</scope>
    <source>
        <strain evidence="2 4">FH1-B-B1</strain>
        <strain evidence="1 3">FH1-B-C1</strain>
    </source>
</reference>
<comment type="caution">
    <text evidence="2">The sequence shown here is derived from an EMBL/GenBank/DDBJ whole genome shotgun (WGS) entry which is preliminary data.</text>
</comment>
<dbReference type="RefSeq" id="WP_100712428.1">
    <property type="nucleotide sequence ID" value="NZ_NPDY01000001.1"/>
</dbReference>
<evidence type="ECO:0000313" key="2">
    <source>
        <dbReference type="EMBL" id="PJZ74976.1"/>
    </source>
</evidence>
<dbReference type="AlphaFoldDB" id="A0A2M9ZSD1"/>
<name>A0A2M9ZSD1_9LEPT</name>
<accession>A0A2M9ZSD1</accession>
<proteinExistence type="predicted"/>
<evidence type="ECO:0000313" key="4">
    <source>
        <dbReference type="Proteomes" id="UP000231990"/>
    </source>
</evidence>
<evidence type="ECO:0008006" key="5">
    <source>
        <dbReference type="Google" id="ProtNLM"/>
    </source>
</evidence>
<evidence type="ECO:0000313" key="1">
    <source>
        <dbReference type="EMBL" id="PJZ71442.1"/>
    </source>
</evidence>
<organism evidence="2 4">
    <name type="scientific">Leptospira perolatii</name>
    <dbReference type="NCBI Taxonomy" id="2023191"/>
    <lineage>
        <taxon>Bacteria</taxon>
        <taxon>Pseudomonadati</taxon>
        <taxon>Spirochaetota</taxon>
        <taxon>Spirochaetia</taxon>
        <taxon>Leptospirales</taxon>
        <taxon>Leptospiraceae</taxon>
        <taxon>Leptospira</taxon>
    </lineage>
</organism>
<sequence>MKLFKIILFCALFSSCKGPVPEEDYRNVLGLLSTSPSGHKSVVRIDVASNLTYSGICLDKFVTLTPEAYVYLHPDYGLDNSMRKSALSTKSCADLGFSGAGSVIIEASGVQYNSYLCDPNAVLCASTAIQAAGF</sequence>
<gene>
    <name evidence="1" type="ORF">CH360_02795</name>
    <name evidence="2" type="ORF">CH373_02795</name>
</gene>
<keyword evidence="3" id="KW-1185">Reference proteome</keyword>
<dbReference type="PROSITE" id="PS51257">
    <property type="entry name" value="PROKAR_LIPOPROTEIN"/>
    <property type="match status" value="1"/>
</dbReference>
<dbReference type="EMBL" id="NPDY01000001">
    <property type="protein sequence ID" value="PJZ71442.1"/>
    <property type="molecule type" value="Genomic_DNA"/>
</dbReference>
<dbReference type="Proteomes" id="UP000231990">
    <property type="component" value="Unassembled WGS sequence"/>
</dbReference>
<dbReference type="NCBIfam" id="NF047459">
    <property type="entry name" value="LA_3150_fam_lipo"/>
    <property type="match status" value="1"/>
</dbReference>
<protein>
    <recommendedName>
        <fullName evidence="5">Lipoprotein</fullName>
    </recommendedName>
</protein>